<organism evidence="2 3">
    <name type="scientific">Persicirhabdus sediminis</name>
    <dbReference type="NCBI Taxonomy" id="454144"/>
    <lineage>
        <taxon>Bacteria</taxon>
        <taxon>Pseudomonadati</taxon>
        <taxon>Verrucomicrobiota</taxon>
        <taxon>Verrucomicrobiia</taxon>
        <taxon>Verrucomicrobiales</taxon>
        <taxon>Verrucomicrobiaceae</taxon>
        <taxon>Persicirhabdus</taxon>
    </lineage>
</organism>
<dbReference type="CDD" id="cd04301">
    <property type="entry name" value="NAT_SF"/>
    <property type="match status" value="1"/>
</dbReference>
<dbReference type="SUPFAM" id="SSF55729">
    <property type="entry name" value="Acyl-CoA N-acyltransferases (Nat)"/>
    <property type="match status" value="1"/>
</dbReference>
<accession>A0A8J7MGJ7</accession>
<name>A0A8J7MGJ7_9BACT</name>
<dbReference type="InterPro" id="IPR016181">
    <property type="entry name" value="Acyl_CoA_acyltransferase"/>
</dbReference>
<reference evidence="2" key="1">
    <citation type="submission" date="2021-01" db="EMBL/GenBank/DDBJ databases">
        <title>Modified the classification status of verrucomicrobia.</title>
        <authorList>
            <person name="Feng X."/>
        </authorList>
    </citation>
    <scope>NUCLEOTIDE SEQUENCE</scope>
    <source>
        <strain evidence="2">_KCTC 22039</strain>
    </source>
</reference>
<protein>
    <submittedName>
        <fullName evidence="2">N-acetyltransferase</fullName>
    </submittedName>
</protein>
<dbReference type="Gene3D" id="3.40.630.30">
    <property type="match status" value="1"/>
</dbReference>
<dbReference type="Proteomes" id="UP000624703">
    <property type="component" value="Unassembled WGS sequence"/>
</dbReference>
<evidence type="ECO:0000259" key="1">
    <source>
        <dbReference type="PROSITE" id="PS51186"/>
    </source>
</evidence>
<dbReference type="RefSeq" id="WP_200311425.1">
    <property type="nucleotide sequence ID" value="NZ_JAENIM010000039.1"/>
</dbReference>
<dbReference type="EMBL" id="JAENIM010000039">
    <property type="protein sequence ID" value="MBK1791419.1"/>
    <property type="molecule type" value="Genomic_DNA"/>
</dbReference>
<proteinExistence type="predicted"/>
<feature type="domain" description="N-acetyltransferase" evidence="1">
    <location>
        <begin position="2"/>
        <end position="153"/>
    </location>
</feature>
<dbReference type="Pfam" id="PF13508">
    <property type="entry name" value="Acetyltransf_7"/>
    <property type="match status" value="1"/>
</dbReference>
<keyword evidence="3" id="KW-1185">Reference proteome</keyword>
<dbReference type="InterPro" id="IPR000182">
    <property type="entry name" value="GNAT_dom"/>
</dbReference>
<evidence type="ECO:0000313" key="2">
    <source>
        <dbReference type="EMBL" id="MBK1791419.1"/>
    </source>
</evidence>
<gene>
    <name evidence="2" type="ORF">JIN82_09675</name>
</gene>
<dbReference type="GO" id="GO:0016747">
    <property type="term" value="F:acyltransferase activity, transferring groups other than amino-acyl groups"/>
    <property type="evidence" value="ECO:0007669"/>
    <property type="project" value="InterPro"/>
</dbReference>
<comment type="caution">
    <text evidence="2">The sequence shown here is derived from an EMBL/GenBank/DDBJ whole genome shotgun (WGS) entry which is preliminary data.</text>
</comment>
<dbReference type="PROSITE" id="PS51186">
    <property type="entry name" value="GNAT"/>
    <property type="match status" value="1"/>
</dbReference>
<dbReference type="AlphaFoldDB" id="A0A8J7MGJ7"/>
<sequence length="181" mass="19784">MVQIRLEDVEDYGAVTGVIEKAFAASDMGYHGEAELVEKLRGDDSFSLVAELAGRIVGQIFYSPVLLESDQHMIKGMGLGPISVVPELQREGVGSLLVNESIRRLEILQTGFLAVLGCPDFYPRFGFELAQHYHINHGFDGINQGFFMIKPMAILPADLPAGVVLYQDAFGIQSRDLAVGL</sequence>
<evidence type="ECO:0000313" key="3">
    <source>
        <dbReference type="Proteomes" id="UP000624703"/>
    </source>
</evidence>